<evidence type="ECO:0000313" key="3">
    <source>
        <dbReference type="Proteomes" id="UP001066276"/>
    </source>
</evidence>
<proteinExistence type="predicted"/>
<keyword evidence="3" id="KW-1185">Reference proteome</keyword>
<evidence type="ECO:0000313" key="2">
    <source>
        <dbReference type="EMBL" id="KAJ1141924.1"/>
    </source>
</evidence>
<accession>A0AAV7QQ75</accession>
<evidence type="ECO:0000256" key="1">
    <source>
        <dbReference type="SAM" id="MobiDB-lite"/>
    </source>
</evidence>
<dbReference type="EMBL" id="JANPWB010000010">
    <property type="protein sequence ID" value="KAJ1141924.1"/>
    <property type="molecule type" value="Genomic_DNA"/>
</dbReference>
<organism evidence="2 3">
    <name type="scientific">Pleurodeles waltl</name>
    <name type="common">Iberian ribbed newt</name>
    <dbReference type="NCBI Taxonomy" id="8319"/>
    <lineage>
        <taxon>Eukaryota</taxon>
        <taxon>Metazoa</taxon>
        <taxon>Chordata</taxon>
        <taxon>Craniata</taxon>
        <taxon>Vertebrata</taxon>
        <taxon>Euteleostomi</taxon>
        <taxon>Amphibia</taxon>
        <taxon>Batrachia</taxon>
        <taxon>Caudata</taxon>
        <taxon>Salamandroidea</taxon>
        <taxon>Salamandridae</taxon>
        <taxon>Pleurodelinae</taxon>
        <taxon>Pleurodeles</taxon>
    </lineage>
</organism>
<comment type="caution">
    <text evidence="2">The sequence shown here is derived from an EMBL/GenBank/DDBJ whole genome shotgun (WGS) entry which is preliminary data.</text>
</comment>
<protein>
    <submittedName>
        <fullName evidence="2">Uncharacterized protein</fullName>
    </submittedName>
</protein>
<name>A0AAV7QQ75_PLEWA</name>
<dbReference type="AlphaFoldDB" id="A0AAV7QQ75"/>
<sequence>MWCFEAKRPQTTCLSAPTVKGYLITARTVERKTEGPASPIGELKDVSHMLASFNSPPGAPRYMVAMGFGLEDTVLTHNDSLPTLRSSAFREETGYRMAQGHSPEGSASRGSVLPRVRTVTQTLESLHG</sequence>
<reference evidence="2" key="1">
    <citation type="journal article" date="2022" name="bioRxiv">
        <title>Sequencing and chromosome-scale assembly of the giantPleurodeles waltlgenome.</title>
        <authorList>
            <person name="Brown T."/>
            <person name="Elewa A."/>
            <person name="Iarovenko S."/>
            <person name="Subramanian E."/>
            <person name="Araus A.J."/>
            <person name="Petzold A."/>
            <person name="Susuki M."/>
            <person name="Suzuki K.-i.T."/>
            <person name="Hayashi T."/>
            <person name="Toyoda A."/>
            <person name="Oliveira C."/>
            <person name="Osipova E."/>
            <person name="Leigh N.D."/>
            <person name="Simon A."/>
            <person name="Yun M.H."/>
        </authorList>
    </citation>
    <scope>NUCLEOTIDE SEQUENCE</scope>
    <source>
        <strain evidence="2">20211129_DDA</strain>
        <tissue evidence="2">Liver</tissue>
    </source>
</reference>
<gene>
    <name evidence="2" type="ORF">NDU88_008252</name>
</gene>
<feature type="region of interest" description="Disordered" evidence="1">
    <location>
        <begin position="95"/>
        <end position="115"/>
    </location>
</feature>
<dbReference type="Proteomes" id="UP001066276">
    <property type="component" value="Chromosome 6"/>
</dbReference>